<evidence type="ECO:0000256" key="1">
    <source>
        <dbReference type="SAM" id="MobiDB-lite"/>
    </source>
</evidence>
<evidence type="ECO:0000313" key="2">
    <source>
        <dbReference type="EMBL" id="UYG15738.1"/>
    </source>
</evidence>
<protein>
    <recommendedName>
        <fullName evidence="4">DUF3618 domain-containing protein</fullName>
    </recommendedName>
</protein>
<organism evidence="2 3">
    <name type="scientific">Brachybacterium huguangmaarense</name>
    <dbReference type="NCBI Taxonomy" id="1652028"/>
    <lineage>
        <taxon>Bacteria</taxon>
        <taxon>Bacillati</taxon>
        <taxon>Actinomycetota</taxon>
        <taxon>Actinomycetes</taxon>
        <taxon>Micrococcales</taxon>
        <taxon>Dermabacteraceae</taxon>
        <taxon>Brachybacterium</taxon>
    </lineage>
</organism>
<reference evidence="2" key="1">
    <citation type="submission" date="2022-10" db="EMBL/GenBank/DDBJ databases">
        <title>Whole-Genome Sequencing of Brachybacterium huguangmaarense BRM-3, Isolated from Betula schmidtii.</title>
        <authorList>
            <person name="Haam D."/>
        </authorList>
    </citation>
    <scope>NUCLEOTIDE SEQUENCE</scope>
    <source>
        <strain evidence="2">BRM-3</strain>
    </source>
</reference>
<proteinExistence type="predicted"/>
<feature type="region of interest" description="Disordered" evidence="1">
    <location>
        <begin position="212"/>
        <end position="283"/>
    </location>
</feature>
<evidence type="ECO:0000313" key="3">
    <source>
        <dbReference type="Proteomes" id="UP001164305"/>
    </source>
</evidence>
<dbReference type="RefSeq" id="WP_263592952.1">
    <property type="nucleotide sequence ID" value="NZ_CP107020.1"/>
</dbReference>
<name>A0ABY6FXT7_9MICO</name>
<sequence length="283" mass="29076">MTDPYPPSRYGSGMPGDASDTDPAAPAVPPPPGPVVPPPPAPVVGSTDELPPTPDQGDDSTADQAKDAAKDVAGDAREAGRSVAETAKDEAASVKDDTVRQGRKLLDETTSSLNSQASDQLNRAGGALRSLSDDLGRVAQGQTPDQGLVTELAGQINERTGAAAQWLENHEPGDVLEEVKSFARRRPLAFLGIAAGLGLVAGRLTRSVVDNRTQDDGQGAADRTTSANALNAPAGPPTDRSPDAAYGYGDAAVPPVPPRPDIPAVADQPVAWNEIPDPRGGRP</sequence>
<accession>A0ABY6FXT7</accession>
<dbReference type="EMBL" id="CP107020">
    <property type="protein sequence ID" value="UYG15738.1"/>
    <property type="molecule type" value="Genomic_DNA"/>
</dbReference>
<feature type="compositionally biased region" description="Pro residues" evidence="1">
    <location>
        <begin position="26"/>
        <end position="42"/>
    </location>
</feature>
<keyword evidence="3" id="KW-1185">Reference proteome</keyword>
<gene>
    <name evidence="2" type="ORF">BRM3_08780</name>
</gene>
<evidence type="ECO:0008006" key="4">
    <source>
        <dbReference type="Google" id="ProtNLM"/>
    </source>
</evidence>
<feature type="region of interest" description="Disordered" evidence="1">
    <location>
        <begin position="1"/>
        <end position="127"/>
    </location>
</feature>
<feature type="compositionally biased region" description="Polar residues" evidence="1">
    <location>
        <begin position="108"/>
        <end position="121"/>
    </location>
</feature>
<feature type="compositionally biased region" description="Basic and acidic residues" evidence="1">
    <location>
        <begin position="64"/>
        <end position="107"/>
    </location>
</feature>
<dbReference type="Proteomes" id="UP001164305">
    <property type="component" value="Chromosome"/>
</dbReference>